<protein>
    <recommendedName>
        <fullName evidence="7 8">Ribonuclease P protein component</fullName>
        <shortName evidence="7">RNase P protein</shortName>
        <shortName evidence="7">RNaseP protein</shortName>
        <ecNumber evidence="7 8">3.1.26.5</ecNumber>
    </recommendedName>
    <alternativeName>
        <fullName evidence="7">Protein C5</fullName>
    </alternativeName>
</protein>
<dbReference type="InterPro" id="IPR000100">
    <property type="entry name" value="RNase_P"/>
</dbReference>
<dbReference type="Pfam" id="PF00825">
    <property type="entry name" value="Ribonuclease_P"/>
    <property type="match status" value="1"/>
</dbReference>
<evidence type="ECO:0000313" key="10">
    <source>
        <dbReference type="Proteomes" id="UP000515514"/>
    </source>
</evidence>
<dbReference type="GO" id="GO:0001682">
    <property type="term" value="P:tRNA 5'-leader removal"/>
    <property type="evidence" value="ECO:0007669"/>
    <property type="project" value="UniProtKB-UniRule"/>
</dbReference>
<accession>A0A7G8PT51</accession>
<dbReference type="EC" id="3.1.26.5" evidence="7 8"/>
<keyword evidence="3 7" id="KW-0540">Nuclease</keyword>
<evidence type="ECO:0000256" key="1">
    <source>
        <dbReference type="ARBA" id="ARBA00002663"/>
    </source>
</evidence>
<dbReference type="EMBL" id="CP052909">
    <property type="protein sequence ID" value="QNJ97517.1"/>
    <property type="molecule type" value="Genomic_DNA"/>
</dbReference>
<evidence type="ECO:0000256" key="8">
    <source>
        <dbReference type="NCBIfam" id="TIGR00188"/>
    </source>
</evidence>
<organism evidence="9 10">
    <name type="scientific">Constantimarinum furrinae</name>
    <dbReference type="NCBI Taxonomy" id="2562285"/>
    <lineage>
        <taxon>Bacteria</taxon>
        <taxon>Pseudomonadati</taxon>
        <taxon>Bacteroidota</taxon>
        <taxon>Flavobacteriia</taxon>
        <taxon>Flavobacteriales</taxon>
        <taxon>Flavobacteriaceae</taxon>
        <taxon>Altibacter/Constantimarinum group</taxon>
        <taxon>Constantimarinum</taxon>
    </lineage>
</organism>
<dbReference type="InterPro" id="IPR020568">
    <property type="entry name" value="Ribosomal_Su5_D2-typ_SF"/>
</dbReference>
<evidence type="ECO:0000256" key="5">
    <source>
        <dbReference type="ARBA" id="ARBA00022801"/>
    </source>
</evidence>
<keyword evidence="5 7" id="KW-0378">Hydrolase</keyword>
<dbReference type="InterPro" id="IPR020539">
    <property type="entry name" value="RNase_P_CS"/>
</dbReference>
<dbReference type="AlphaFoldDB" id="A0A7G8PT51"/>
<proteinExistence type="inferred from homology"/>
<dbReference type="Gene3D" id="3.30.230.10">
    <property type="match status" value="1"/>
</dbReference>
<reference evidence="9 10" key="1">
    <citation type="submission" date="2020-04" db="EMBL/GenBank/DDBJ databases">
        <title>Genome sequence of Altibacter aquimarinus strain ALE3EI.</title>
        <authorList>
            <person name="Oh H.-M."/>
            <person name="Jang D."/>
        </authorList>
    </citation>
    <scope>NUCLEOTIDE SEQUENCE [LARGE SCALE GENOMIC DNA]</scope>
    <source>
        <strain evidence="9 10">ALE3EI</strain>
    </source>
</reference>
<keyword evidence="4 7" id="KW-0255">Endonuclease</keyword>
<comment type="catalytic activity">
    <reaction evidence="7">
        <text>Endonucleolytic cleavage of RNA, removing 5'-extranucleotides from tRNA precursor.</text>
        <dbReference type="EC" id="3.1.26.5"/>
    </reaction>
</comment>
<comment type="function">
    <text evidence="1 7">RNaseP catalyzes the removal of the 5'-leader sequence from pre-tRNA to produce the mature 5'-terminus. It can also cleave other RNA substrates such as 4.5S RNA. The protein component plays an auxiliary but essential role in vivo by binding to the 5'-leader sequence and broadening the substrate specificity of the ribozyme.</text>
</comment>
<dbReference type="GO" id="GO:0000049">
    <property type="term" value="F:tRNA binding"/>
    <property type="evidence" value="ECO:0007669"/>
    <property type="project" value="UniProtKB-UniRule"/>
</dbReference>
<keyword evidence="2 7" id="KW-0819">tRNA processing</keyword>
<name>A0A7G8PT51_9FLAO</name>
<dbReference type="InterPro" id="IPR014721">
    <property type="entry name" value="Ribsml_uS5_D2-typ_fold_subgr"/>
</dbReference>
<keyword evidence="10" id="KW-1185">Reference proteome</keyword>
<comment type="subunit">
    <text evidence="7">Consists of a catalytic RNA component (M1 or rnpB) and a protein subunit.</text>
</comment>
<dbReference type="GO" id="GO:0030677">
    <property type="term" value="C:ribonuclease P complex"/>
    <property type="evidence" value="ECO:0007669"/>
    <property type="project" value="TreeGrafter"/>
</dbReference>
<dbReference type="Proteomes" id="UP000515514">
    <property type="component" value="Chromosome"/>
</dbReference>
<dbReference type="GO" id="GO:0042781">
    <property type="term" value="F:3'-tRNA processing endoribonuclease activity"/>
    <property type="evidence" value="ECO:0007669"/>
    <property type="project" value="TreeGrafter"/>
</dbReference>
<dbReference type="KEGG" id="alti:ALE3EI_0942"/>
<evidence type="ECO:0000256" key="3">
    <source>
        <dbReference type="ARBA" id="ARBA00022722"/>
    </source>
</evidence>
<dbReference type="HAMAP" id="MF_00227">
    <property type="entry name" value="RNase_P"/>
    <property type="match status" value="1"/>
</dbReference>
<dbReference type="PANTHER" id="PTHR33992">
    <property type="entry name" value="RIBONUCLEASE P PROTEIN COMPONENT"/>
    <property type="match status" value="1"/>
</dbReference>
<sequence length="118" mass="13634">MSTKFPGSEKLKSKKAIGRLFEEGKSITKFPVKLIYMADDEAVENKAAFAVPKRSFKLAVTRNRIKRQMRESYRLQKEVLSSNNDSKFALLFLYIGKDKPKYEQLENSVKKLLSQLIN</sequence>
<dbReference type="SUPFAM" id="SSF54211">
    <property type="entry name" value="Ribosomal protein S5 domain 2-like"/>
    <property type="match status" value="1"/>
</dbReference>
<evidence type="ECO:0000256" key="6">
    <source>
        <dbReference type="ARBA" id="ARBA00022884"/>
    </source>
</evidence>
<comment type="similarity">
    <text evidence="7">Belongs to the RnpA family.</text>
</comment>
<dbReference type="GO" id="GO:0004526">
    <property type="term" value="F:ribonuclease P activity"/>
    <property type="evidence" value="ECO:0007669"/>
    <property type="project" value="UniProtKB-UniRule"/>
</dbReference>
<dbReference type="RefSeq" id="WP_186991385.1">
    <property type="nucleotide sequence ID" value="NZ_CP052909.1"/>
</dbReference>
<evidence type="ECO:0000256" key="2">
    <source>
        <dbReference type="ARBA" id="ARBA00022694"/>
    </source>
</evidence>
<dbReference type="NCBIfam" id="TIGR00188">
    <property type="entry name" value="rnpA"/>
    <property type="match status" value="1"/>
</dbReference>
<evidence type="ECO:0000256" key="7">
    <source>
        <dbReference type="HAMAP-Rule" id="MF_00227"/>
    </source>
</evidence>
<dbReference type="PROSITE" id="PS00648">
    <property type="entry name" value="RIBONUCLEASE_P"/>
    <property type="match status" value="1"/>
</dbReference>
<gene>
    <name evidence="7" type="primary">rnpA</name>
    <name evidence="9" type="ORF">ALE3EI_0942</name>
</gene>
<dbReference type="PANTHER" id="PTHR33992:SF1">
    <property type="entry name" value="RIBONUCLEASE P PROTEIN COMPONENT"/>
    <property type="match status" value="1"/>
</dbReference>
<evidence type="ECO:0000313" key="9">
    <source>
        <dbReference type="EMBL" id="QNJ97517.1"/>
    </source>
</evidence>
<keyword evidence="6 7" id="KW-0694">RNA-binding</keyword>
<evidence type="ECO:0000256" key="4">
    <source>
        <dbReference type="ARBA" id="ARBA00022759"/>
    </source>
</evidence>